<evidence type="ECO:0000313" key="1">
    <source>
        <dbReference type="EMBL" id="MBK0417679.1"/>
    </source>
</evidence>
<accession>A0A934USU8</accession>
<dbReference type="Gene3D" id="3.40.50.2000">
    <property type="entry name" value="Glycogen Phosphorylase B"/>
    <property type="match status" value="1"/>
</dbReference>
<protein>
    <submittedName>
        <fullName evidence="1">Uncharacterized protein</fullName>
    </submittedName>
</protein>
<dbReference type="AlphaFoldDB" id="A0A934USU8"/>
<name>A0A934USU8_9MICO</name>
<comment type="caution">
    <text evidence="1">The sequence shown here is derived from an EMBL/GenBank/DDBJ whole genome shotgun (WGS) entry which is preliminary data.</text>
</comment>
<sequence>MYIGPVGSAGQNYQWARALERVRPNTAATSMRFYAGDDTFGYPVDQAVSRDYASRSHKWRRQQREALNTYRAVVVESAMSPFGQGDANGIAEQIRQLCAAGASCALLFHGSDIRDPETHMKAEPRSHFAVDPEFRAKMATRTAFSREVIARTGIPVFVSTPALLSEVEEATWLPVVVDVDAWRTNEPPLAHEGPPRVVHAPSRSFIKGTELIEHQLRAMHEAGEIEYVQVSGIPHAEMPEVYRSADIVLDHFRTGNYGVAAGEAMAAGRVCVSHVSDIVRTRTRELTGEELPIVQATPDDLRDVLLGLANDRPAARNIAEKGLRFVRAWHDGTQSGRVLADWLEQR</sequence>
<dbReference type="SUPFAM" id="SSF53756">
    <property type="entry name" value="UDP-Glycosyltransferase/glycogen phosphorylase"/>
    <property type="match status" value="1"/>
</dbReference>
<reference evidence="1" key="1">
    <citation type="submission" date="2020-12" db="EMBL/GenBank/DDBJ databases">
        <title>Leucobacter sp. CAS1, isolated from Chromium sludge.</title>
        <authorList>
            <person name="Xu Z."/>
        </authorList>
    </citation>
    <scope>NUCLEOTIDE SEQUENCE</scope>
    <source>
        <strain evidence="1">CSA1</strain>
    </source>
</reference>
<gene>
    <name evidence="1" type="ORF">JD276_01330</name>
</gene>
<evidence type="ECO:0000313" key="2">
    <source>
        <dbReference type="Proteomes" id="UP000608530"/>
    </source>
</evidence>
<dbReference type="RefSeq" id="WP_200112978.1">
    <property type="nucleotide sequence ID" value="NZ_JAEHOH010000001.1"/>
</dbReference>
<organism evidence="1 2">
    <name type="scientific">Leucobacter chromiisoli</name>
    <dbReference type="NCBI Taxonomy" id="2796471"/>
    <lineage>
        <taxon>Bacteria</taxon>
        <taxon>Bacillati</taxon>
        <taxon>Actinomycetota</taxon>
        <taxon>Actinomycetes</taxon>
        <taxon>Micrococcales</taxon>
        <taxon>Microbacteriaceae</taxon>
        <taxon>Leucobacter</taxon>
    </lineage>
</organism>
<keyword evidence="2" id="KW-1185">Reference proteome</keyword>
<dbReference type="EMBL" id="JAEHOH010000001">
    <property type="protein sequence ID" value="MBK0417679.1"/>
    <property type="molecule type" value="Genomic_DNA"/>
</dbReference>
<dbReference type="Proteomes" id="UP000608530">
    <property type="component" value="Unassembled WGS sequence"/>
</dbReference>
<proteinExistence type="predicted"/>